<feature type="signal peptide" evidence="4">
    <location>
        <begin position="1"/>
        <end position="25"/>
    </location>
</feature>
<dbReference type="OrthoDB" id="9808948at2"/>
<feature type="domain" description="Soluble ligand binding" evidence="6">
    <location>
        <begin position="326"/>
        <end position="372"/>
    </location>
</feature>
<feature type="domain" description="Soluble ligand binding" evidence="6">
    <location>
        <begin position="243"/>
        <end position="289"/>
    </location>
</feature>
<keyword evidence="8" id="KW-1185">Reference proteome</keyword>
<feature type="domain" description="Polysaccharide export protein N-terminal" evidence="5">
    <location>
        <begin position="162"/>
        <end position="233"/>
    </location>
</feature>
<name>A0A316FQI0_9GAMM</name>
<dbReference type="Pfam" id="PF10531">
    <property type="entry name" value="SLBB"/>
    <property type="match status" value="5"/>
</dbReference>
<dbReference type="Pfam" id="PF02563">
    <property type="entry name" value="Poly_export"/>
    <property type="match status" value="1"/>
</dbReference>
<feature type="region of interest" description="Disordered" evidence="3">
    <location>
        <begin position="65"/>
        <end position="101"/>
    </location>
</feature>
<dbReference type="AlphaFoldDB" id="A0A316FQI0"/>
<evidence type="ECO:0000256" key="1">
    <source>
        <dbReference type="ARBA" id="ARBA00022729"/>
    </source>
</evidence>
<dbReference type="Gene3D" id="3.30.1950.10">
    <property type="entry name" value="wza like domain"/>
    <property type="match status" value="1"/>
</dbReference>
<feature type="compositionally biased region" description="Polar residues" evidence="3">
    <location>
        <begin position="65"/>
        <end position="81"/>
    </location>
</feature>
<accession>A0A316FQI0</accession>
<dbReference type="Proteomes" id="UP000245790">
    <property type="component" value="Unassembled WGS sequence"/>
</dbReference>
<protein>
    <submittedName>
        <fullName evidence="7">Protein involved in polysaccharide export with SLBB domain</fullName>
    </submittedName>
</protein>
<organism evidence="7 8">
    <name type="scientific">Pleionea mediterranea</name>
    <dbReference type="NCBI Taxonomy" id="523701"/>
    <lineage>
        <taxon>Bacteria</taxon>
        <taxon>Pseudomonadati</taxon>
        <taxon>Pseudomonadota</taxon>
        <taxon>Gammaproteobacteria</taxon>
        <taxon>Oceanospirillales</taxon>
        <taxon>Pleioneaceae</taxon>
        <taxon>Pleionea</taxon>
    </lineage>
</organism>
<sequence>MMKIIKTGFLIFFWALLSSAVPAYAAQQVDLSQAKQMCNNATPQQKQMAKAAGYNLDSLCSQLQNNSSMSGQKDDTGNTPVVNPRATKNKSDKEFQDEQEQNPLSLFTPEQIAAMTPEQLARILQDIEEKAELEELEPLKAFGYELFAGDPTSFAPANNIPVPVNYVIGPGDTLEIQLFGKMSQQLSLVVNRNGQINFPELGPISLAGLSFAEAKSLLHKRIKEQMIGVDASISLGELRSIQVFLLGEAYKPGSYTVSSLSTITNALFVSGGISDIGSLRNIQLKRQGKLITTLDLYDLLLKGDTRNDQRLLPGDVIYIPPVGTTVSVDGAVKRPAIYELKNENSVERLIELAGGLGPTAYKQEAQLTRVNEQGFTTIIEVNNPQASSQSLKSGDHLQVRERVEVNRGSVKLTGHVYREKKIAWKPGLKVTDLVASVNALKPLPQLESAILVRESLPLRDLSVITVNLKQALSQPNSSFNVALKPQDQLIVLGYETPNKEELTTILGETKAPKRRNEQLDLLVKRLENQASSQSFAKVVAISGMVRFPGQYPLANNMTVDQLIAMAGGLAESAYTLNGEVTRISMRNPEHTQVEHHSIKLTEGEGVTADNFKLQSRDVVNIRQRPDYREFALVEVDGEVKFPGTYRIKKGETLKDLMKRVGGFTDFAHVEAAVFTREDLKEREAKQLKELRERLKADIANSQLEQANVGKSTNLNSLEQLSESLDTTEALGRLVIDLKSILANKTDDVILKNGDMLVIPSFRQEVSVVGEVQYPTSHLFDQYLTFEEYIERSGGETEKADDERIYIVKADGSVTLPYKSGWVNAMGVKIEPGDTIVVPLDVDATNSLDLWSKVSQVVYQLALGAAAITRI</sequence>
<feature type="coiled-coil region" evidence="2">
    <location>
        <begin position="677"/>
        <end position="704"/>
    </location>
</feature>
<reference evidence="7 8" key="1">
    <citation type="submission" date="2018-05" db="EMBL/GenBank/DDBJ databases">
        <title>Genomic Encyclopedia of Type Strains, Phase IV (KMG-IV): sequencing the most valuable type-strain genomes for metagenomic binning, comparative biology and taxonomic classification.</title>
        <authorList>
            <person name="Goeker M."/>
        </authorList>
    </citation>
    <scope>NUCLEOTIDE SEQUENCE [LARGE SCALE GENOMIC DNA]</scope>
    <source>
        <strain evidence="7 8">DSM 25350</strain>
    </source>
</reference>
<feature type="domain" description="Soluble ligand binding" evidence="6">
    <location>
        <begin position="633"/>
        <end position="674"/>
    </location>
</feature>
<evidence type="ECO:0000256" key="4">
    <source>
        <dbReference type="SAM" id="SignalP"/>
    </source>
</evidence>
<dbReference type="GO" id="GO:0015159">
    <property type="term" value="F:polysaccharide transmembrane transporter activity"/>
    <property type="evidence" value="ECO:0007669"/>
    <property type="project" value="InterPro"/>
</dbReference>
<evidence type="ECO:0000313" key="8">
    <source>
        <dbReference type="Proteomes" id="UP000245790"/>
    </source>
</evidence>
<feature type="chain" id="PRO_5016348711" evidence="4">
    <location>
        <begin position="26"/>
        <end position="870"/>
    </location>
</feature>
<keyword evidence="1 4" id="KW-0732">Signal</keyword>
<dbReference type="InterPro" id="IPR003715">
    <property type="entry name" value="Poly_export_N"/>
</dbReference>
<dbReference type="Gene3D" id="3.10.560.10">
    <property type="entry name" value="Outer membrane lipoprotein wza domain like"/>
    <property type="match status" value="6"/>
</dbReference>
<evidence type="ECO:0000313" key="7">
    <source>
        <dbReference type="EMBL" id="PWK50869.1"/>
    </source>
</evidence>
<gene>
    <name evidence="7" type="ORF">C8D97_106160</name>
</gene>
<dbReference type="EMBL" id="QGGU01000006">
    <property type="protein sequence ID" value="PWK50869.1"/>
    <property type="molecule type" value="Genomic_DNA"/>
</dbReference>
<evidence type="ECO:0000256" key="3">
    <source>
        <dbReference type="SAM" id="MobiDB-lite"/>
    </source>
</evidence>
<dbReference type="PANTHER" id="PTHR33619:SF3">
    <property type="entry name" value="POLYSACCHARIDE EXPORT PROTEIN GFCE-RELATED"/>
    <property type="match status" value="1"/>
</dbReference>
<feature type="domain" description="Soluble ligand binding" evidence="6">
    <location>
        <begin position="538"/>
        <end position="583"/>
    </location>
</feature>
<proteinExistence type="predicted"/>
<keyword evidence="2" id="KW-0175">Coiled coil</keyword>
<evidence type="ECO:0000259" key="5">
    <source>
        <dbReference type="Pfam" id="PF02563"/>
    </source>
</evidence>
<dbReference type="PANTHER" id="PTHR33619">
    <property type="entry name" value="POLYSACCHARIDE EXPORT PROTEIN GFCE-RELATED"/>
    <property type="match status" value="1"/>
</dbReference>
<evidence type="ECO:0000256" key="2">
    <source>
        <dbReference type="SAM" id="Coils"/>
    </source>
</evidence>
<dbReference type="RefSeq" id="WP_109763529.1">
    <property type="nucleotide sequence ID" value="NZ_QGGU01000006.1"/>
</dbReference>
<dbReference type="InterPro" id="IPR019554">
    <property type="entry name" value="Soluble_ligand-bd"/>
</dbReference>
<feature type="domain" description="Soluble ligand binding" evidence="6">
    <location>
        <begin position="765"/>
        <end position="814"/>
    </location>
</feature>
<comment type="caution">
    <text evidence="7">The sequence shown here is derived from an EMBL/GenBank/DDBJ whole genome shotgun (WGS) entry which is preliminary data.</text>
</comment>
<dbReference type="InterPro" id="IPR049712">
    <property type="entry name" value="Poly_export"/>
</dbReference>
<evidence type="ECO:0000259" key="6">
    <source>
        <dbReference type="Pfam" id="PF10531"/>
    </source>
</evidence>